<reference evidence="1 2" key="1">
    <citation type="submission" date="2019-06" db="EMBL/GenBank/DDBJ databases">
        <title>Whole genome sequence for Cellvibrionaceae sp. R142.</title>
        <authorList>
            <person name="Wang G."/>
        </authorList>
    </citation>
    <scope>NUCLEOTIDE SEQUENCE [LARGE SCALE GENOMIC DNA]</scope>
    <source>
        <strain evidence="1 2">R142</strain>
    </source>
</reference>
<sequence>MTDRIHPLPFYMATLLLALSAIAPQLSWAENSDDIFIPDNLLFYNPLKQTDNRVEISALPSTTGLDNQALEQAAMHFRDNQMNSTQRALNYQWLHQHHHQTDLEHDSKVLSKLLKMGLRTYWDNMQKPGFMTGKNSLGTGSGSKKSYRSSFTKSEVDYDLKISGNKLKLSMDYKF</sequence>
<dbReference type="OrthoDB" id="5733638at2"/>
<name>A0A545U873_9GAMM</name>
<dbReference type="RefSeq" id="WP_142902526.1">
    <property type="nucleotide sequence ID" value="NZ_ML660087.1"/>
</dbReference>
<protein>
    <submittedName>
        <fullName evidence="1">Uncharacterized protein</fullName>
    </submittedName>
</protein>
<organism evidence="1 2">
    <name type="scientific">Exilibacterium tricleocarpae</name>
    <dbReference type="NCBI Taxonomy" id="2591008"/>
    <lineage>
        <taxon>Bacteria</taxon>
        <taxon>Pseudomonadati</taxon>
        <taxon>Pseudomonadota</taxon>
        <taxon>Gammaproteobacteria</taxon>
        <taxon>Cellvibrionales</taxon>
        <taxon>Cellvibrionaceae</taxon>
        <taxon>Exilibacterium</taxon>
    </lineage>
</organism>
<proteinExistence type="predicted"/>
<dbReference type="Proteomes" id="UP000319732">
    <property type="component" value="Unassembled WGS sequence"/>
</dbReference>
<dbReference type="EMBL" id="VHSG01000003">
    <property type="protein sequence ID" value="TQV85675.1"/>
    <property type="molecule type" value="Genomic_DNA"/>
</dbReference>
<comment type="caution">
    <text evidence="1">The sequence shown here is derived from an EMBL/GenBank/DDBJ whole genome shotgun (WGS) entry which is preliminary data.</text>
</comment>
<gene>
    <name evidence="1" type="ORF">FKG94_02195</name>
</gene>
<evidence type="ECO:0000313" key="2">
    <source>
        <dbReference type="Proteomes" id="UP000319732"/>
    </source>
</evidence>
<dbReference type="AlphaFoldDB" id="A0A545U873"/>
<keyword evidence="2" id="KW-1185">Reference proteome</keyword>
<accession>A0A545U873</accession>
<evidence type="ECO:0000313" key="1">
    <source>
        <dbReference type="EMBL" id="TQV85675.1"/>
    </source>
</evidence>